<dbReference type="EMBL" id="BGPR01131920">
    <property type="protein sequence ID" value="GBN47880.1"/>
    <property type="molecule type" value="Genomic_DNA"/>
</dbReference>
<sequence length="51" mass="5846">MARRTDFLVSCLPRDEDHTELRTVVIDLRNSCAEDKQAGGLEAHCFLRDLQ</sequence>
<evidence type="ECO:0000313" key="1">
    <source>
        <dbReference type="EMBL" id="GBN47880.1"/>
    </source>
</evidence>
<keyword evidence="2" id="KW-1185">Reference proteome</keyword>
<dbReference type="AlphaFoldDB" id="A0A4Y2PBM4"/>
<proteinExistence type="predicted"/>
<name>A0A4Y2PBM4_ARAVE</name>
<protein>
    <submittedName>
        <fullName evidence="1">Uncharacterized protein</fullName>
    </submittedName>
</protein>
<dbReference type="Proteomes" id="UP000499080">
    <property type="component" value="Unassembled WGS sequence"/>
</dbReference>
<comment type="caution">
    <text evidence="1">The sequence shown here is derived from an EMBL/GenBank/DDBJ whole genome shotgun (WGS) entry which is preliminary data.</text>
</comment>
<gene>
    <name evidence="1" type="ORF">AVEN_50444_1</name>
</gene>
<reference evidence="1 2" key="1">
    <citation type="journal article" date="2019" name="Sci. Rep.">
        <title>Orb-weaving spider Araneus ventricosus genome elucidates the spidroin gene catalogue.</title>
        <authorList>
            <person name="Kono N."/>
            <person name="Nakamura H."/>
            <person name="Ohtoshi R."/>
            <person name="Moran D.A.P."/>
            <person name="Shinohara A."/>
            <person name="Yoshida Y."/>
            <person name="Fujiwara M."/>
            <person name="Mori M."/>
            <person name="Tomita M."/>
            <person name="Arakawa K."/>
        </authorList>
    </citation>
    <scope>NUCLEOTIDE SEQUENCE [LARGE SCALE GENOMIC DNA]</scope>
</reference>
<accession>A0A4Y2PBM4</accession>
<evidence type="ECO:0000313" key="2">
    <source>
        <dbReference type="Proteomes" id="UP000499080"/>
    </source>
</evidence>
<feature type="non-terminal residue" evidence="1">
    <location>
        <position position="51"/>
    </location>
</feature>
<organism evidence="1 2">
    <name type="scientific">Araneus ventricosus</name>
    <name type="common">Orbweaver spider</name>
    <name type="synonym">Epeira ventricosa</name>
    <dbReference type="NCBI Taxonomy" id="182803"/>
    <lineage>
        <taxon>Eukaryota</taxon>
        <taxon>Metazoa</taxon>
        <taxon>Ecdysozoa</taxon>
        <taxon>Arthropoda</taxon>
        <taxon>Chelicerata</taxon>
        <taxon>Arachnida</taxon>
        <taxon>Araneae</taxon>
        <taxon>Araneomorphae</taxon>
        <taxon>Entelegynae</taxon>
        <taxon>Araneoidea</taxon>
        <taxon>Araneidae</taxon>
        <taxon>Araneus</taxon>
    </lineage>
</organism>